<keyword evidence="3" id="KW-1185">Reference proteome</keyword>
<evidence type="ECO:0000256" key="1">
    <source>
        <dbReference type="SAM" id="MobiDB-lite"/>
    </source>
</evidence>
<dbReference type="Gramene" id="TraesNOR6B03G03490990.1">
    <property type="protein sequence ID" value="TraesNOR6B03G03490990.1"/>
    <property type="gene ID" value="TraesNOR6B03G03490990"/>
</dbReference>
<dbReference type="KEGG" id="taes:123135967"/>
<protein>
    <submittedName>
        <fullName evidence="2">Uncharacterized protein</fullName>
    </submittedName>
</protein>
<dbReference type="RefSeq" id="XP_044411176.1">
    <property type="nucleotide sequence ID" value="XM_044555241.1"/>
</dbReference>
<organism evidence="2">
    <name type="scientific">Triticum aestivum</name>
    <name type="common">Wheat</name>
    <dbReference type="NCBI Taxonomy" id="4565"/>
    <lineage>
        <taxon>Eukaryota</taxon>
        <taxon>Viridiplantae</taxon>
        <taxon>Streptophyta</taxon>
        <taxon>Embryophyta</taxon>
        <taxon>Tracheophyta</taxon>
        <taxon>Spermatophyta</taxon>
        <taxon>Magnoliopsida</taxon>
        <taxon>Liliopsida</taxon>
        <taxon>Poales</taxon>
        <taxon>Poaceae</taxon>
        <taxon>BOP clade</taxon>
        <taxon>Pooideae</taxon>
        <taxon>Triticodae</taxon>
        <taxon>Triticeae</taxon>
        <taxon>Triticinae</taxon>
        <taxon>Triticum</taxon>
    </lineage>
</organism>
<dbReference type="Gramene" id="TraesSTA6B03G03449150.1">
    <property type="protein sequence ID" value="TraesSTA6B03G03449150.1"/>
    <property type="gene ID" value="TraesSTA6B03G03449150"/>
</dbReference>
<reference evidence="2" key="1">
    <citation type="submission" date="2018-08" db="EMBL/GenBank/DDBJ databases">
        <authorList>
            <person name="Rossello M."/>
        </authorList>
    </citation>
    <scope>NUCLEOTIDE SEQUENCE [LARGE SCALE GENOMIC DNA]</scope>
    <source>
        <strain evidence="2">cv. Chinese Spring</strain>
    </source>
</reference>
<sequence>MAADPLKLLPLPTPNPTQPATVSPNPITTVTSLPHSLALPPLGPSDPWADEGRSPSPSPTHQWMDGDGAMMARWRRPPWRTRAGSRPSPPSPTCWRLCSRVGPRRRRKESTAAACTSDDPVYEFITSDTVYSPQVSCWRPGPVRSARIEGGRALITFVGDRTVVQMYKFLKKHAAVPFNSDAAAAGCASASAGCASASATNCLGARELAQS</sequence>
<evidence type="ECO:0000313" key="2">
    <source>
        <dbReference type="EnsemblPlants" id="TraesCS6B02G106500.1"/>
    </source>
</evidence>
<dbReference type="Proteomes" id="UP000019116">
    <property type="component" value="Chromosome 6B"/>
</dbReference>
<dbReference type="Gramene" id="TraesCS6B02G106500.1">
    <property type="protein sequence ID" value="TraesCS6B02G106500.1"/>
    <property type="gene ID" value="TraesCS6B02G106500"/>
</dbReference>
<dbReference type="Gramene" id="TraesLDM6B03G03462200.1">
    <property type="protein sequence ID" value="TraesLDM6B03G03462200.1"/>
    <property type="gene ID" value="TraesLDM6B03G03462200"/>
</dbReference>
<gene>
    <name evidence="2" type="primary">LOC123135967</name>
</gene>
<dbReference type="Gramene" id="TraesLAC6B03G03412220.1">
    <property type="protein sequence ID" value="TraesLAC6B03G03412220.1"/>
    <property type="gene ID" value="TraesLAC6B03G03412220"/>
</dbReference>
<reference evidence="2" key="2">
    <citation type="submission" date="2018-10" db="UniProtKB">
        <authorList>
            <consortium name="EnsemblPlants"/>
        </authorList>
    </citation>
    <scope>IDENTIFICATION</scope>
</reference>
<dbReference type="EnsemblPlants" id="TraesCS6B02G106500.1">
    <property type="protein sequence ID" value="TraesCS6B02G106500.1"/>
    <property type="gene ID" value="TraesCS6B02G106500"/>
</dbReference>
<accession>A0A3B6PH51</accession>
<feature type="compositionally biased region" description="Low complexity" evidence="1">
    <location>
        <begin position="1"/>
        <end position="10"/>
    </location>
</feature>
<proteinExistence type="predicted"/>
<name>A0A3B6PH51_WHEAT</name>
<dbReference type="Gramene" id="TraesJAG6B03G03448490.1">
    <property type="protein sequence ID" value="TraesJAG6B03G03448490.1"/>
    <property type="gene ID" value="TraesJAG6B03G03448490"/>
</dbReference>
<dbReference type="Gramene" id="TraesMAC6B03G03456490.1">
    <property type="protein sequence ID" value="TraesMAC6B03G03456490.1"/>
    <property type="gene ID" value="TraesMAC6B03G03456490"/>
</dbReference>
<evidence type="ECO:0000313" key="3">
    <source>
        <dbReference type="Proteomes" id="UP000019116"/>
    </source>
</evidence>
<dbReference type="AlphaFoldDB" id="A0A3B6PH51"/>
<feature type="compositionally biased region" description="Polar residues" evidence="1">
    <location>
        <begin position="22"/>
        <end position="34"/>
    </location>
</feature>
<dbReference type="Gramene" id="TraesWEE_scaffold_028240_01G000100.1">
    <property type="protein sequence ID" value="TraesWEE_scaffold_028240_01G000100.1"/>
    <property type="gene ID" value="TraesWEE_scaffold_028240_01G000100"/>
</dbReference>
<dbReference type="Gramene" id="TraesARI6B03G03416110.1">
    <property type="protein sequence ID" value="TraesARI6B03G03416110.1"/>
    <property type="gene ID" value="TraesARI6B03G03416110"/>
</dbReference>
<feature type="region of interest" description="Disordered" evidence="1">
    <location>
        <begin position="1"/>
        <end position="66"/>
    </location>
</feature>
<dbReference type="Gramene" id="TraesCS6B03G0258000.1">
    <property type="protein sequence ID" value="TraesCS6B03G0258000.1.CDS"/>
    <property type="gene ID" value="TraesCS6B03G0258000"/>
</dbReference>
<dbReference type="GeneID" id="123135967"/>